<dbReference type="RefSeq" id="WP_253761124.1">
    <property type="nucleotide sequence ID" value="NZ_JAMZDZ010000001.1"/>
</dbReference>
<name>A0ABV8LWR2_9ACTN</name>
<keyword evidence="2" id="KW-1185">Reference proteome</keyword>
<sequence length="101" mass="10986">MAAEETRVDPARVSRLASATLDLSTALADAWRTHGPLLTPATPRTAPRRAAEEAAVRADLAVRRIAEVMAADADRLWQTAFAYEEADDRAAWRMGAPGRRS</sequence>
<dbReference type="Proteomes" id="UP001595816">
    <property type="component" value="Unassembled WGS sequence"/>
</dbReference>
<evidence type="ECO:0000313" key="2">
    <source>
        <dbReference type="Proteomes" id="UP001595816"/>
    </source>
</evidence>
<protein>
    <submittedName>
        <fullName evidence="1">Uncharacterized protein</fullName>
    </submittedName>
</protein>
<dbReference type="EMBL" id="JBHSAY010000015">
    <property type="protein sequence ID" value="MFC4134735.1"/>
    <property type="molecule type" value="Genomic_DNA"/>
</dbReference>
<evidence type="ECO:0000313" key="1">
    <source>
        <dbReference type="EMBL" id="MFC4134735.1"/>
    </source>
</evidence>
<reference evidence="2" key="1">
    <citation type="journal article" date="2019" name="Int. J. Syst. Evol. Microbiol.">
        <title>The Global Catalogue of Microorganisms (GCM) 10K type strain sequencing project: providing services to taxonomists for standard genome sequencing and annotation.</title>
        <authorList>
            <consortium name="The Broad Institute Genomics Platform"/>
            <consortium name="The Broad Institute Genome Sequencing Center for Infectious Disease"/>
            <person name="Wu L."/>
            <person name="Ma J."/>
        </authorList>
    </citation>
    <scope>NUCLEOTIDE SEQUENCE [LARGE SCALE GENOMIC DNA]</scope>
    <source>
        <strain evidence="2">CGMCC 4.7289</strain>
    </source>
</reference>
<proteinExistence type="predicted"/>
<organism evidence="1 2">
    <name type="scientific">Hamadaea flava</name>
    <dbReference type="NCBI Taxonomy" id="1742688"/>
    <lineage>
        <taxon>Bacteria</taxon>
        <taxon>Bacillati</taxon>
        <taxon>Actinomycetota</taxon>
        <taxon>Actinomycetes</taxon>
        <taxon>Micromonosporales</taxon>
        <taxon>Micromonosporaceae</taxon>
        <taxon>Hamadaea</taxon>
    </lineage>
</organism>
<accession>A0ABV8LWR2</accession>
<gene>
    <name evidence="1" type="ORF">ACFOZ4_29350</name>
</gene>
<comment type="caution">
    <text evidence="1">The sequence shown here is derived from an EMBL/GenBank/DDBJ whole genome shotgun (WGS) entry which is preliminary data.</text>
</comment>